<accession>A0A4R1KW83</accession>
<keyword evidence="3" id="KW-1185">Reference proteome</keyword>
<organism evidence="2 3">
    <name type="scientific">Winogradskyella wandonensis</name>
    <dbReference type="NCBI Taxonomy" id="1442586"/>
    <lineage>
        <taxon>Bacteria</taxon>
        <taxon>Pseudomonadati</taxon>
        <taxon>Bacteroidota</taxon>
        <taxon>Flavobacteriia</taxon>
        <taxon>Flavobacteriales</taxon>
        <taxon>Flavobacteriaceae</taxon>
        <taxon>Winogradskyella</taxon>
    </lineage>
</organism>
<keyword evidence="1" id="KW-0732">Signal</keyword>
<dbReference type="EMBL" id="SMGI01000001">
    <property type="protein sequence ID" value="TCK68987.1"/>
    <property type="molecule type" value="Genomic_DNA"/>
</dbReference>
<reference evidence="2 3" key="1">
    <citation type="journal article" date="2015" name="Stand. Genomic Sci.">
        <title>Genomic Encyclopedia of Bacterial and Archaeal Type Strains, Phase III: the genomes of soil and plant-associated and newly described type strains.</title>
        <authorList>
            <person name="Whitman W.B."/>
            <person name="Woyke T."/>
            <person name="Klenk H.P."/>
            <person name="Zhou Y."/>
            <person name="Lilburn T.G."/>
            <person name="Beck B.J."/>
            <person name="De Vos P."/>
            <person name="Vandamme P."/>
            <person name="Eisen J.A."/>
            <person name="Garrity G."/>
            <person name="Hugenholtz P."/>
            <person name="Kyrpides N.C."/>
        </authorList>
    </citation>
    <scope>NUCLEOTIDE SEQUENCE [LARGE SCALE GENOMIC DNA]</scope>
    <source>
        <strain evidence="2 3">CECT 8445</strain>
    </source>
</reference>
<comment type="caution">
    <text evidence="2">The sequence shown here is derived from an EMBL/GenBank/DDBJ whole genome shotgun (WGS) entry which is preliminary data.</text>
</comment>
<dbReference type="AlphaFoldDB" id="A0A4R1KW83"/>
<feature type="chain" id="PRO_5020699584" evidence="1">
    <location>
        <begin position="18"/>
        <end position="151"/>
    </location>
</feature>
<dbReference type="RefSeq" id="WP_132703236.1">
    <property type="nucleotide sequence ID" value="NZ_SMGI01000001.1"/>
</dbReference>
<proteinExistence type="predicted"/>
<evidence type="ECO:0000313" key="2">
    <source>
        <dbReference type="EMBL" id="TCK68987.1"/>
    </source>
</evidence>
<gene>
    <name evidence="2" type="ORF">DFQ05_0498</name>
</gene>
<evidence type="ECO:0000256" key="1">
    <source>
        <dbReference type="SAM" id="SignalP"/>
    </source>
</evidence>
<feature type="signal peptide" evidence="1">
    <location>
        <begin position="1"/>
        <end position="17"/>
    </location>
</feature>
<name>A0A4R1KW83_9FLAO</name>
<protein>
    <submittedName>
        <fullName evidence="2">Uncharacterized protein</fullName>
    </submittedName>
</protein>
<evidence type="ECO:0000313" key="3">
    <source>
        <dbReference type="Proteomes" id="UP000295714"/>
    </source>
</evidence>
<dbReference type="Proteomes" id="UP000295714">
    <property type="component" value="Unassembled WGS sequence"/>
</dbReference>
<dbReference type="OrthoDB" id="1443458at2"/>
<sequence length="151" mass="17291">MKILLAALLIIPFLSFGQVSQDEKEEIETYALEICDCFNNVLKELHPKAIEAITIYASEGEQKMQEYVVKVLAEESDAEKQAFMESFQSMQESPFLIKLQRCDASATKNEALKEKMDDSNSEVSKYLINYLGKEDSCKLFKFFYDLGTNQN</sequence>